<evidence type="ECO:0000313" key="2">
    <source>
        <dbReference type="Proteomes" id="UP001056535"/>
    </source>
</evidence>
<gene>
    <name evidence="1" type="ORF">NF557_07190</name>
</gene>
<dbReference type="EMBL" id="CP099490">
    <property type="protein sequence ID" value="USQ77677.1"/>
    <property type="molecule type" value="Genomic_DNA"/>
</dbReference>
<keyword evidence="2" id="KW-1185">Reference proteome</keyword>
<sequence length="205" mass="22651">MPETSQEWFARVSAEIDRSGYLGSDWGRWSSWPFAGELTPKPLQAPAAEPQRGGLGGIDCFVCDKLAAGDRSYIFWQDEHAILGVPAEPRALPFAAFLMPRTHADLADLPMATAARMGELLTLIERAAIDVLDIPRIQVARWGDGGEHLHWWLFARPTGMLQLRGTFLSHWDDILPPRPLEDLRADLDLVAARLVELAGGEASQS</sequence>
<protein>
    <recommendedName>
        <fullName evidence="3">Diadenosine tetraphosphate (Ap4A) HIT family hydrolase</fullName>
    </recommendedName>
</protein>
<dbReference type="RefSeq" id="WP_252623072.1">
    <property type="nucleotide sequence ID" value="NZ_CP099490.1"/>
</dbReference>
<proteinExistence type="predicted"/>
<dbReference type="Gene3D" id="3.30.428.10">
    <property type="entry name" value="HIT-like"/>
    <property type="match status" value="1"/>
</dbReference>
<evidence type="ECO:0000313" key="1">
    <source>
        <dbReference type="EMBL" id="USQ77677.1"/>
    </source>
</evidence>
<organism evidence="1 2">
    <name type="scientific">Ornithinimicrobium cryptoxanthini</name>
    <dbReference type="NCBI Taxonomy" id="2934161"/>
    <lineage>
        <taxon>Bacteria</taxon>
        <taxon>Bacillati</taxon>
        <taxon>Actinomycetota</taxon>
        <taxon>Actinomycetes</taxon>
        <taxon>Micrococcales</taxon>
        <taxon>Ornithinimicrobiaceae</taxon>
        <taxon>Ornithinimicrobium</taxon>
    </lineage>
</organism>
<reference evidence="1" key="1">
    <citation type="submission" date="2022-06" db="EMBL/GenBank/DDBJ databases">
        <title>Ornithinimicrobium JY.X270.</title>
        <authorList>
            <person name="Huang Y."/>
        </authorList>
    </citation>
    <scope>NUCLEOTIDE SEQUENCE</scope>
    <source>
        <strain evidence="1">JY.X270</strain>
    </source>
</reference>
<dbReference type="SUPFAM" id="SSF54197">
    <property type="entry name" value="HIT-like"/>
    <property type="match status" value="1"/>
</dbReference>
<name>A0ABY4YLM7_9MICO</name>
<evidence type="ECO:0008006" key="3">
    <source>
        <dbReference type="Google" id="ProtNLM"/>
    </source>
</evidence>
<dbReference type="InterPro" id="IPR036265">
    <property type="entry name" value="HIT-like_sf"/>
</dbReference>
<accession>A0ABY4YLM7</accession>
<dbReference type="Proteomes" id="UP001056535">
    <property type="component" value="Chromosome"/>
</dbReference>